<sequence>MHPRIAARLQENLNQKLMQLDQMRNEAVTTLEHLRIQLGLPNEAKFETLDLEINRIVKLLEAIDLDEPQDFVQEIELVDCLEAFANTLKELAARQSCA</sequence>
<dbReference type="AlphaFoldDB" id="A0A212RX65"/>
<accession>A0A212RX65</accession>
<proteinExistence type="predicted"/>
<name>A0A212RX65_9PROT</name>
<keyword evidence="2" id="KW-1185">Reference proteome</keyword>
<gene>
    <name evidence="1" type="ORF">SAMN07250955_11656</name>
</gene>
<organism evidence="1 2">
    <name type="scientific">Arboricoccus pini</name>
    <dbReference type="NCBI Taxonomy" id="1963835"/>
    <lineage>
        <taxon>Bacteria</taxon>
        <taxon>Pseudomonadati</taxon>
        <taxon>Pseudomonadota</taxon>
        <taxon>Alphaproteobacteria</taxon>
        <taxon>Geminicoccales</taxon>
        <taxon>Geminicoccaceae</taxon>
        <taxon>Arboricoccus</taxon>
    </lineage>
</organism>
<evidence type="ECO:0000313" key="2">
    <source>
        <dbReference type="Proteomes" id="UP000197065"/>
    </source>
</evidence>
<dbReference type="Proteomes" id="UP000197065">
    <property type="component" value="Unassembled WGS sequence"/>
</dbReference>
<dbReference type="EMBL" id="FYEH01000016">
    <property type="protein sequence ID" value="SNB77295.1"/>
    <property type="molecule type" value="Genomic_DNA"/>
</dbReference>
<protein>
    <submittedName>
        <fullName evidence="1">Uncharacterized protein</fullName>
    </submittedName>
</protein>
<reference evidence="1 2" key="1">
    <citation type="submission" date="2017-06" db="EMBL/GenBank/DDBJ databases">
        <authorList>
            <person name="Kim H.J."/>
            <person name="Triplett B.A."/>
        </authorList>
    </citation>
    <scope>NUCLEOTIDE SEQUENCE [LARGE SCALE GENOMIC DNA]</scope>
    <source>
        <strain evidence="1 2">B29T1</strain>
    </source>
</reference>
<evidence type="ECO:0000313" key="1">
    <source>
        <dbReference type="EMBL" id="SNB77295.1"/>
    </source>
</evidence>